<evidence type="ECO:0000313" key="2">
    <source>
        <dbReference type="EMBL" id="CAD2222616.1"/>
    </source>
</evidence>
<feature type="compositionally biased region" description="Low complexity" evidence="1">
    <location>
        <begin position="527"/>
        <end position="547"/>
    </location>
</feature>
<proteinExistence type="predicted"/>
<sequence length="572" mass="63566">MSTIDTRLIEVEEDGRIALRYDNIQWFHAVNDMQYLTNVLEHIYELAYGDSTTSEEEVVVGIEVDIRMSPGLTKAILRHDPYEDETTTDANEQDSSARKNRSHGKKKKKGGKHPGYRCSASLVEHEYLSLVDFFRLIVASRWFTRRREELHGRAPVKGGNFVRLVVKLDFKDPRAAMEMYCALDAPQEEDSPYHSFYLLCQELVVEAPAKNQICKREVSVWYSADVVAGDQLLAQLLQKNCAANSQQGDSTPTKREPTYTTTTPVGTSDAASKIPYSTLLKSGKSLRDVHTCKNLSYVDISHYEVVDHLVNFVRSLPPEVCEGFGLSLGWALPSDGSFHGYGIRDIAYMHHFVSLVYDAMQQYDAPRVELITFAAALDSFFPLDEEDSHGAGASATSSDDDGNIGALLASAETLSNGSSAELESMGHPNDPLPTALQALNYLLKFVNSVFFKRTPVDCRGDSVRSFITFWRYFRGGKSKAAASLAVTVTPEEEESKSTKKKGFWSRFKKKRKTSNSDGDTKNVSQVTSPGGNTNPPTSGSGSTSSNSDDSEKEKLIRSQIQMKFPFSSIDYC</sequence>
<feature type="compositionally biased region" description="Polar residues" evidence="1">
    <location>
        <begin position="515"/>
        <end position="526"/>
    </location>
</feature>
<evidence type="ECO:0000256" key="1">
    <source>
        <dbReference type="SAM" id="MobiDB-lite"/>
    </source>
</evidence>
<feature type="compositionally biased region" description="Basic residues" evidence="1">
    <location>
        <begin position="98"/>
        <end position="114"/>
    </location>
</feature>
<name>A0A7G2CS46_9TRYP</name>
<organism evidence="2 3">
    <name type="scientific">Angomonas deanei</name>
    <dbReference type="NCBI Taxonomy" id="59799"/>
    <lineage>
        <taxon>Eukaryota</taxon>
        <taxon>Discoba</taxon>
        <taxon>Euglenozoa</taxon>
        <taxon>Kinetoplastea</taxon>
        <taxon>Metakinetoplastina</taxon>
        <taxon>Trypanosomatida</taxon>
        <taxon>Trypanosomatidae</taxon>
        <taxon>Strigomonadinae</taxon>
        <taxon>Angomonas</taxon>
    </lineage>
</organism>
<protein>
    <submittedName>
        <fullName evidence="2">Uncharacterized protein</fullName>
    </submittedName>
</protein>
<feature type="region of interest" description="Disordered" evidence="1">
    <location>
        <begin position="78"/>
        <end position="114"/>
    </location>
</feature>
<dbReference type="EMBL" id="LR877171">
    <property type="protein sequence ID" value="CAD2222616.1"/>
    <property type="molecule type" value="Genomic_DNA"/>
</dbReference>
<dbReference type="AlphaFoldDB" id="A0A7G2CS46"/>
<dbReference type="VEuPathDB" id="TriTrypDB:ADEAN_001016000"/>
<evidence type="ECO:0000313" key="3">
    <source>
        <dbReference type="Proteomes" id="UP000515908"/>
    </source>
</evidence>
<reference evidence="2 3" key="1">
    <citation type="submission" date="2020-08" db="EMBL/GenBank/DDBJ databases">
        <authorList>
            <person name="Newling K."/>
            <person name="Davey J."/>
            <person name="Forrester S."/>
        </authorList>
    </citation>
    <scope>NUCLEOTIDE SEQUENCE [LARGE SCALE GENOMIC DNA]</scope>
    <source>
        <strain evidence="3">Crithidia deanei Carvalho (ATCC PRA-265)</strain>
    </source>
</reference>
<keyword evidence="3" id="KW-1185">Reference proteome</keyword>
<dbReference type="Proteomes" id="UP000515908">
    <property type="component" value="Chromosome 27"/>
</dbReference>
<feature type="region of interest" description="Disordered" evidence="1">
    <location>
        <begin position="244"/>
        <end position="266"/>
    </location>
</feature>
<accession>A0A7G2CS46</accession>
<gene>
    <name evidence="2" type="ORF">ADEAN_001016000</name>
</gene>
<feature type="region of interest" description="Disordered" evidence="1">
    <location>
        <begin position="507"/>
        <end position="558"/>
    </location>
</feature>